<gene>
    <name evidence="6" type="ORF">J437_LFUL012085</name>
</gene>
<dbReference type="AlphaFoldDB" id="A0A8K0JWL5"/>
<evidence type="ECO:0000256" key="2">
    <source>
        <dbReference type="ARBA" id="ARBA00023157"/>
    </source>
</evidence>
<name>A0A8K0JWL5_LADFU</name>
<feature type="domain" description="Peptidase S1" evidence="5">
    <location>
        <begin position="1"/>
        <end position="208"/>
    </location>
</feature>
<dbReference type="EMBL" id="KZ308181">
    <property type="protein sequence ID" value="KAG8223982.1"/>
    <property type="molecule type" value="Genomic_DNA"/>
</dbReference>
<reference evidence="6" key="1">
    <citation type="submission" date="2013-04" db="EMBL/GenBank/DDBJ databases">
        <authorList>
            <person name="Qu J."/>
            <person name="Murali S.C."/>
            <person name="Bandaranaike D."/>
            <person name="Bellair M."/>
            <person name="Blankenburg K."/>
            <person name="Chao H."/>
            <person name="Dinh H."/>
            <person name="Doddapaneni H."/>
            <person name="Downs B."/>
            <person name="Dugan-Rocha S."/>
            <person name="Elkadiri S."/>
            <person name="Gnanaolivu R.D."/>
            <person name="Hernandez B."/>
            <person name="Javaid M."/>
            <person name="Jayaseelan J.C."/>
            <person name="Lee S."/>
            <person name="Li M."/>
            <person name="Ming W."/>
            <person name="Munidasa M."/>
            <person name="Muniz J."/>
            <person name="Nguyen L."/>
            <person name="Ongeri F."/>
            <person name="Osuji N."/>
            <person name="Pu L.-L."/>
            <person name="Puazo M."/>
            <person name="Qu C."/>
            <person name="Quiroz J."/>
            <person name="Raj R."/>
            <person name="Weissenberger G."/>
            <person name="Xin Y."/>
            <person name="Zou X."/>
            <person name="Han Y."/>
            <person name="Richards S."/>
            <person name="Worley K."/>
            <person name="Muzny D."/>
            <person name="Gibbs R."/>
        </authorList>
    </citation>
    <scope>NUCLEOTIDE SEQUENCE</scope>
    <source>
        <strain evidence="6">Sampled in the wild</strain>
    </source>
</reference>
<dbReference type="InterPro" id="IPR018114">
    <property type="entry name" value="TRYPSIN_HIS"/>
</dbReference>
<dbReference type="PRINTS" id="PR00722">
    <property type="entry name" value="CHYMOTRYPSIN"/>
</dbReference>
<dbReference type="FunFam" id="2.40.10.10:FF:000028">
    <property type="entry name" value="Serine protease easter"/>
    <property type="match status" value="1"/>
</dbReference>
<dbReference type="InterPro" id="IPR001254">
    <property type="entry name" value="Trypsin_dom"/>
</dbReference>
<evidence type="ECO:0000259" key="5">
    <source>
        <dbReference type="PROSITE" id="PS50240"/>
    </source>
</evidence>
<reference evidence="6" key="2">
    <citation type="submission" date="2017-10" db="EMBL/GenBank/DDBJ databases">
        <title>Ladona fulva Genome sequencing and assembly.</title>
        <authorList>
            <person name="Murali S."/>
            <person name="Richards S."/>
            <person name="Bandaranaike D."/>
            <person name="Bellair M."/>
            <person name="Blankenburg K."/>
            <person name="Chao H."/>
            <person name="Dinh H."/>
            <person name="Doddapaneni H."/>
            <person name="Dugan-Rocha S."/>
            <person name="Elkadiri S."/>
            <person name="Gnanaolivu R."/>
            <person name="Hernandez B."/>
            <person name="Skinner E."/>
            <person name="Javaid M."/>
            <person name="Lee S."/>
            <person name="Li M."/>
            <person name="Ming W."/>
            <person name="Munidasa M."/>
            <person name="Muniz J."/>
            <person name="Nguyen L."/>
            <person name="Hughes D."/>
            <person name="Osuji N."/>
            <person name="Pu L.-L."/>
            <person name="Puazo M."/>
            <person name="Qu C."/>
            <person name="Quiroz J."/>
            <person name="Raj R."/>
            <person name="Weissenberger G."/>
            <person name="Xin Y."/>
            <person name="Zou X."/>
            <person name="Han Y."/>
            <person name="Worley K."/>
            <person name="Muzny D."/>
            <person name="Gibbs R."/>
        </authorList>
    </citation>
    <scope>NUCLEOTIDE SEQUENCE</scope>
    <source>
        <strain evidence="6">Sampled in the wild</strain>
    </source>
</reference>
<dbReference type="InterPro" id="IPR009003">
    <property type="entry name" value="Peptidase_S1_PA"/>
</dbReference>
<evidence type="ECO:0000256" key="3">
    <source>
        <dbReference type="ARBA" id="ARBA00023180"/>
    </source>
</evidence>
<dbReference type="PANTHER" id="PTHR24258">
    <property type="entry name" value="SERINE PROTEASE-RELATED"/>
    <property type="match status" value="1"/>
</dbReference>
<dbReference type="Proteomes" id="UP000792457">
    <property type="component" value="Unassembled WGS sequence"/>
</dbReference>
<evidence type="ECO:0000313" key="7">
    <source>
        <dbReference type="Proteomes" id="UP000792457"/>
    </source>
</evidence>
<dbReference type="PROSITE" id="PS50240">
    <property type="entry name" value="TRYPSIN_DOM"/>
    <property type="match status" value="1"/>
</dbReference>
<dbReference type="PANTHER" id="PTHR24258:SF136">
    <property type="entry name" value="GH06673P-RELATED"/>
    <property type="match status" value="1"/>
</dbReference>
<dbReference type="InterPro" id="IPR001314">
    <property type="entry name" value="Peptidase_S1A"/>
</dbReference>
<sequence length="208" mass="22715">MNVSWLCGGTLISERYVMTAAHCALLSSKKPVVVRLGELDLSTNDDDVEPVDYAIESVELHPKFVVTTRYHDIALIRLAKPVKFTTTICPACLYNVNSRGRAVSSTGVDNNELTDRILTNGEEIGPRINDEVDLRERILIVSGWGTTEFLGDSSPILQKAVIKPVAIEECNVTLSRAAGRTNPLMPQGINADAMICAGDRRGNKDTCQ</sequence>
<comment type="caution">
    <text evidence="6">The sequence shown here is derived from an EMBL/GenBank/DDBJ whole genome shotgun (WGS) entry which is preliminary data.</text>
</comment>
<accession>A0A8K0JWL5</accession>
<dbReference type="CDD" id="cd00190">
    <property type="entry name" value="Tryp_SPc"/>
    <property type="match status" value="1"/>
</dbReference>
<proteinExistence type="inferred from homology"/>
<dbReference type="InterPro" id="IPR043504">
    <property type="entry name" value="Peptidase_S1_PA_chymotrypsin"/>
</dbReference>
<evidence type="ECO:0000256" key="1">
    <source>
        <dbReference type="ARBA" id="ARBA00022729"/>
    </source>
</evidence>
<dbReference type="PROSITE" id="PS00134">
    <property type="entry name" value="TRYPSIN_HIS"/>
    <property type="match status" value="1"/>
</dbReference>
<dbReference type="Pfam" id="PF00089">
    <property type="entry name" value="Trypsin"/>
    <property type="match status" value="2"/>
</dbReference>
<protein>
    <recommendedName>
        <fullName evidence="5">Peptidase S1 domain-containing protein</fullName>
    </recommendedName>
</protein>
<evidence type="ECO:0000313" key="6">
    <source>
        <dbReference type="EMBL" id="KAG8223982.1"/>
    </source>
</evidence>
<feature type="non-terminal residue" evidence="6">
    <location>
        <position position="1"/>
    </location>
</feature>
<dbReference type="SUPFAM" id="SSF50494">
    <property type="entry name" value="Trypsin-like serine proteases"/>
    <property type="match status" value="1"/>
</dbReference>
<keyword evidence="3" id="KW-0325">Glycoprotein</keyword>
<keyword evidence="7" id="KW-1185">Reference proteome</keyword>
<keyword evidence="2" id="KW-1015">Disulfide bond</keyword>
<keyword evidence="1" id="KW-0732">Signal</keyword>
<dbReference type="GO" id="GO:0004252">
    <property type="term" value="F:serine-type endopeptidase activity"/>
    <property type="evidence" value="ECO:0007669"/>
    <property type="project" value="InterPro"/>
</dbReference>
<dbReference type="SMART" id="SM00020">
    <property type="entry name" value="Tryp_SPc"/>
    <property type="match status" value="1"/>
</dbReference>
<dbReference type="OrthoDB" id="6339452at2759"/>
<dbReference type="Gene3D" id="2.40.10.10">
    <property type="entry name" value="Trypsin-like serine proteases"/>
    <property type="match status" value="2"/>
</dbReference>
<dbReference type="GO" id="GO:0006508">
    <property type="term" value="P:proteolysis"/>
    <property type="evidence" value="ECO:0007669"/>
    <property type="project" value="InterPro"/>
</dbReference>
<organism evidence="6 7">
    <name type="scientific">Ladona fulva</name>
    <name type="common">Scarce chaser dragonfly</name>
    <name type="synonym">Libellula fulva</name>
    <dbReference type="NCBI Taxonomy" id="123851"/>
    <lineage>
        <taxon>Eukaryota</taxon>
        <taxon>Metazoa</taxon>
        <taxon>Ecdysozoa</taxon>
        <taxon>Arthropoda</taxon>
        <taxon>Hexapoda</taxon>
        <taxon>Insecta</taxon>
        <taxon>Pterygota</taxon>
        <taxon>Palaeoptera</taxon>
        <taxon>Odonata</taxon>
        <taxon>Epiprocta</taxon>
        <taxon>Anisoptera</taxon>
        <taxon>Libelluloidea</taxon>
        <taxon>Libellulidae</taxon>
        <taxon>Ladona</taxon>
    </lineage>
</organism>
<comment type="similarity">
    <text evidence="4">Belongs to the peptidase S1 family. CLIP subfamily.</text>
</comment>
<evidence type="ECO:0000256" key="4">
    <source>
        <dbReference type="ARBA" id="ARBA00024195"/>
    </source>
</evidence>